<reference evidence="1 2" key="1">
    <citation type="journal article" date="2015" name="Stand. Genomic Sci.">
        <title>Genomic Encyclopedia of Bacterial and Archaeal Type Strains, Phase III: the genomes of soil and plant-associated and newly described type strains.</title>
        <authorList>
            <person name="Whitman W.B."/>
            <person name="Woyke T."/>
            <person name="Klenk H.P."/>
            <person name="Zhou Y."/>
            <person name="Lilburn T.G."/>
            <person name="Beck B.J."/>
            <person name="De Vos P."/>
            <person name="Vandamme P."/>
            <person name="Eisen J.A."/>
            <person name="Garrity G."/>
            <person name="Hugenholtz P."/>
            <person name="Kyrpides N.C."/>
        </authorList>
    </citation>
    <scope>NUCLEOTIDE SEQUENCE [LARGE SCALE GENOMIC DNA]</scope>
    <source>
        <strain evidence="1 2">CGMCC 1.7271</strain>
    </source>
</reference>
<dbReference type="RefSeq" id="WP_144888688.1">
    <property type="nucleotide sequence ID" value="NZ_VLLE01000008.1"/>
</dbReference>
<dbReference type="PROSITE" id="PS51257">
    <property type="entry name" value="PROKAR_LIPOPROTEIN"/>
    <property type="match status" value="1"/>
</dbReference>
<proteinExistence type="predicted"/>
<dbReference type="Proteomes" id="UP000316167">
    <property type="component" value="Unassembled WGS sequence"/>
</dbReference>
<accession>A0A562S9K3</accession>
<organism evidence="1 2">
    <name type="scientific">Lacibacter cauensis</name>
    <dbReference type="NCBI Taxonomy" id="510947"/>
    <lineage>
        <taxon>Bacteria</taxon>
        <taxon>Pseudomonadati</taxon>
        <taxon>Bacteroidota</taxon>
        <taxon>Chitinophagia</taxon>
        <taxon>Chitinophagales</taxon>
        <taxon>Chitinophagaceae</taxon>
        <taxon>Lacibacter</taxon>
    </lineage>
</organism>
<dbReference type="EMBL" id="VLLE01000008">
    <property type="protein sequence ID" value="TWI77989.1"/>
    <property type="molecule type" value="Genomic_DNA"/>
</dbReference>
<sequence>MKQLFPLLIVSMLVISCSNQSSDQTLAFIPGTYVRSEQNEYGQIEDTINISIQHQEVNSFIIEQRWQYERILDGIHQQPEYKMIIDLGFYYPEKKLMKNQRTLVTYSFDLEKNVLYFGSLRFQKIK</sequence>
<dbReference type="AlphaFoldDB" id="A0A562S9K3"/>
<dbReference type="OrthoDB" id="671705at2"/>
<evidence type="ECO:0000313" key="1">
    <source>
        <dbReference type="EMBL" id="TWI77989.1"/>
    </source>
</evidence>
<protein>
    <submittedName>
        <fullName evidence="1">Uncharacterized protein</fullName>
    </submittedName>
</protein>
<evidence type="ECO:0000313" key="2">
    <source>
        <dbReference type="Proteomes" id="UP000316167"/>
    </source>
</evidence>
<comment type="caution">
    <text evidence="1">The sequence shown here is derived from an EMBL/GenBank/DDBJ whole genome shotgun (WGS) entry which is preliminary data.</text>
</comment>
<name>A0A562S9K3_9BACT</name>
<keyword evidence="2" id="KW-1185">Reference proteome</keyword>
<gene>
    <name evidence="1" type="ORF">IQ13_4233</name>
</gene>